<evidence type="ECO:0000313" key="1">
    <source>
        <dbReference type="EMBL" id="QCI11602.1"/>
    </source>
</evidence>
<dbReference type="AlphaFoldDB" id="A0A4D6X758"/>
<dbReference type="InterPro" id="IPR016084">
    <property type="entry name" value="Haem_Oase-like_multi-hlx"/>
</dbReference>
<dbReference type="GO" id="GO:0006788">
    <property type="term" value="P:heme oxidation"/>
    <property type="evidence" value="ECO:0007669"/>
    <property type="project" value="InterPro"/>
</dbReference>
<dbReference type="InterPro" id="IPR016053">
    <property type="entry name" value="Haem_Oase-like"/>
</dbReference>
<protein>
    <submittedName>
        <fullName evidence="1">Biliverdin-producing heme oxygenase</fullName>
    </submittedName>
</protein>
<reference evidence="2" key="1">
    <citation type="submission" date="2019-04" db="EMBL/GenBank/DDBJ databases">
        <title>Genome sequence of Pseudomonas putida 1290, an auxin catabolizing strain.</title>
        <authorList>
            <person name="Laird T.S."/>
            <person name="Leveau J.H.J."/>
        </authorList>
    </citation>
    <scope>NUCLEOTIDE SEQUENCE [LARGE SCALE GENOMIC DNA]</scope>
    <source>
        <strain evidence="2">1290</strain>
    </source>
</reference>
<dbReference type="CDD" id="cd19166">
    <property type="entry name" value="HemeO-bac"/>
    <property type="match status" value="1"/>
</dbReference>
<dbReference type="GO" id="GO:0004392">
    <property type="term" value="F:heme oxygenase (decyclizing) activity"/>
    <property type="evidence" value="ECO:0007669"/>
    <property type="project" value="InterPro"/>
</dbReference>
<gene>
    <name evidence="1" type="ORF">E6B08_09510</name>
</gene>
<dbReference type="SUPFAM" id="SSF48613">
    <property type="entry name" value="Heme oxygenase-like"/>
    <property type="match status" value="1"/>
</dbReference>
<dbReference type="OrthoDB" id="114943at2"/>
<dbReference type="Gene3D" id="1.20.910.10">
    <property type="entry name" value="Heme oxygenase-like"/>
    <property type="match status" value="1"/>
</dbReference>
<evidence type="ECO:0000313" key="2">
    <source>
        <dbReference type="Proteomes" id="UP000298551"/>
    </source>
</evidence>
<organism evidence="1 2">
    <name type="scientific">Pseudomonas putida</name>
    <name type="common">Arthrobacter siderocapsulatus</name>
    <dbReference type="NCBI Taxonomy" id="303"/>
    <lineage>
        <taxon>Bacteria</taxon>
        <taxon>Pseudomonadati</taxon>
        <taxon>Pseudomonadota</taxon>
        <taxon>Gammaproteobacteria</taxon>
        <taxon>Pseudomonadales</taxon>
        <taxon>Pseudomonadaceae</taxon>
        <taxon>Pseudomonas</taxon>
    </lineage>
</organism>
<name>A0A4D6X758_PSEPU</name>
<dbReference type="EMBL" id="CP039371">
    <property type="protein sequence ID" value="QCI11602.1"/>
    <property type="molecule type" value="Genomic_DNA"/>
</dbReference>
<dbReference type="Pfam" id="PF01126">
    <property type="entry name" value="Heme_oxygenase"/>
    <property type="match status" value="1"/>
</dbReference>
<sequence length="197" mass="21330">MSTRTTSTPSPLLLALRAGTRECHRALEDRLPFFREGFDAHAYRRLLAAYYGFHAPLELHLGGYLADERMKAPVLVRDLLALGLSAADIDALPLCQALPSLDDEARALGVMYVIEGSTLGGQVLKRAMAERLGLGPDCGTGFLDVYGASTGSYWRAFLDRLGQAPNTPAAQAATVQAAIDTFECFERWLGQCGVLEP</sequence>
<accession>A0A4D6X758</accession>
<dbReference type="RefSeq" id="WP_136913772.1">
    <property type="nucleotide sequence ID" value="NZ_CP039371.1"/>
</dbReference>
<proteinExistence type="predicted"/>
<dbReference type="Proteomes" id="UP000298551">
    <property type="component" value="Chromosome"/>
</dbReference>